<dbReference type="AlphaFoldDB" id="A0A2C9D3P1"/>
<evidence type="ECO:0000313" key="6">
    <source>
        <dbReference type="Proteomes" id="UP000223606"/>
    </source>
</evidence>
<evidence type="ECO:0000313" key="5">
    <source>
        <dbReference type="EMBL" id="SON54880.1"/>
    </source>
</evidence>
<dbReference type="NCBIfam" id="TIGR01543">
    <property type="entry name" value="proheadase_HK97"/>
    <property type="match status" value="1"/>
</dbReference>
<reference evidence="6" key="1">
    <citation type="submission" date="2017-09" db="EMBL/GenBank/DDBJ databases">
        <title>Genome sequence of Nannocystis excedens DSM 71.</title>
        <authorList>
            <person name="Blom J."/>
        </authorList>
    </citation>
    <scope>NUCLEOTIDE SEQUENCE [LARGE SCALE GENOMIC DNA]</scope>
    <source>
        <strain evidence="6">type strain: E19</strain>
    </source>
</reference>
<dbReference type="KEGG" id="hdi:HDIA_1339"/>
<keyword evidence="2 5" id="KW-0645">Protease</keyword>
<keyword evidence="3" id="KW-0378">Hydrolase</keyword>
<keyword evidence="1" id="KW-1188">Viral release from host cell</keyword>
<keyword evidence="6" id="KW-1185">Reference proteome</keyword>
<dbReference type="GO" id="GO:0008233">
    <property type="term" value="F:peptidase activity"/>
    <property type="evidence" value="ECO:0007669"/>
    <property type="project" value="UniProtKB-KW"/>
</dbReference>
<dbReference type="OrthoDB" id="9804926at2"/>
<dbReference type="Proteomes" id="UP000223606">
    <property type="component" value="Chromosome 1"/>
</dbReference>
<dbReference type="RefSeq" id="WP_099555463.1">
    <property type="nucleotide sequence ID" value="NZ_LT960614.1"/>
</dbReference>
<dbReference type="InterPro" id="IPR054613">
    <property type="entry name" value="Peptidase_S78_dom"/>
</dbReference>
<proteinExistence type="predicted"/>
<dbReference type="SUPFAM" id="SSF50789">
    <property type="entry name" value="Herpes virus serine proteinase, assemblin"/>
    <property type="match status" value="1"/>
</dbReference>
<organism evidence="5 6">
    <name type="scientific">Hartmannibacter diazotrophicus</name>
    <dbReference type="NCBI Taxonomy" id="1482074"/>
    <lineage>
        <taxon>Bacteria</taxon>
        <taxon>Pseudomonadati</taxon>
        <taxon>Pseudomonadota</taxon>
        <taxon>Alphaproteobacteria</taxon>
        <taxon>Hyphomicrobiales</taxon>
        <taxon>Pleomorphomonadaceae</taxon>
        <taxon>Hartmannibacter</taxon>
    </lineage>
</organism>
<gene>
    <name evidence="5" type="ORF">HDIA_1339</name>
</gene>
<evidence type="ECO:0000256" key="3">
    <source>
        <dbReference type="ARBA" id="ARBA00022801"/>
    </source>
</evidence>
<evidence type="ECO:0000256" key="1">
    <source>
        <dbReference type="ARBA" id="ARBA00022612"/>
    </source>
</evidence>
<dbReference type="Pfam" id="PF04586">
    <property type="entry name" value="Peptidase_S78"/>
    <property type="match status" value="1"/>
</dbReference>
<name>A0A2C9D3P1_9HYPH</name>
<feature type="domain" description="Prohead serine protease" evidence="4">
    <location>
        <begin position="24"/>
        <end position="159"/>
    </location>
</feature>
<evidence type="ECO:0000256" key="2">
    <source>
        <dbReference type="ARBA" id="ARBA00022670"/>
    </source>
</evidence>
<dbReference type="EMBL" id="LT960614">
    <property type="protein sequence ID" value="SON54880.1"/>
    <property type="molecule type" value="Genomic_DNA"/>
</dbReference>
<protein>
    <submittedName>
        <fullName evidence="5">Phage prohead protease, HK97 family</fullName>
    </submittedName>
</protein>
<sequence>MGPVEVLATTPPERCVAPVAHAVDGATGRFSGYASLFGVADLSGDIILPGAFAASLRRRGLDGVKLLYQHDVREPIGRWLSVREDATGLFVEGELQLQVARAAEAWALLRSGILDGLSIGFRAMRADRNRAGGHRHLTEIDLWEVSLVTFPMQPGARVTEVRGGEASVGAVAARRLPNGPSQPLARTIRRAAGRLKTSLR</sequence>
<accession>A0A2C9D3P1</accession>
<evidence type="ECO:0000259" key="4">
    <source>
        <dbReference type="Pfam" id="PF04586"/>
    </source>
</evidence>
<dbReference type="GO" id="GO:0006508">
    <property type="term" value="P:proteolysis"/>
    <property type="evidence" value="ECO:0007669"/>
    <property type="project" value="UniProtKB-KW"/>
</dbReference>
<dbReference type="InterPro" id="IPR006433">
    <property type="entry name" value="Prohead_protease"/>
</dbReference>